<sequence>MNNIQTRNRLFATCLNWYSSYGSTWFVHYVFKVFGKVKTCRLPNALRQFWLTDSRSLQGRQTTTNMDADPKDSIILQVAVLVMACWFYSLNGLSRLWSRSLDLQLEGVSP</sequence>
<keyword evidence="3" id="KW-1185">Reference proteome</keyword>
<evidence type="ECO:0000313" key="2">
    <source>
        <dbReference type="EMBL" id="KAI5425608.1"/>
    </source>
</evidence>
<reference evidence="2 3" key="1">
    <citation type="journal article" date="2022" name="Nat. Genet.">
        <title>Improved pea reference genome and pan-genome highlight genomic features and evolutionary characteristics.</title>
        <authorList>
            <person name="Yang T."/>
            <person name="Liu R."/>
            <person name="Luo Y."/>
            <person name="Hu S."/>
            <person name="Wang D."/>
            <person name="Wang C."/>
            <person name="Pandey M.K."/>
            <person name="Ge S."/>
            <person name="Xu Q."/>
            <person name="Li N."/>
            <person name="Li G."/>
            <person name="Huang Y."/>
            <person name="Saxena R.K."/>
            <person name="Ji Y."/>
            <person name="Li M."/>
            <person name="Yan X."/>
            <person name="He Y."/>
            <person name="Liu Y."/>
            <person name="Wang X."/>
            <person name="Xiang C."/>
            <person name="Varshney R.K."/>
            <person name="Ding H."/>
            <person name="Gao S."/>
            <person name="Zong X."/>
        </authorList>
    </citation>
    <scope>NUCLEOTIDE SEQUENCE [LARGE SCALE GENOMIC DNA]</scope>
    <source>
        <strain evidence="2 3">cv. Zhongwan 6</strain>
    </source>
</reference>
<dbReference type="AlphaFoldDB" id="A0A9D4XQH8"/>
<gene>
    <name evidence="2" type="ORF">KIW84_031429</name>
</gene>
<feature type="transmembrane region" description="Helical" evidence="1">
    <location>
        <begin position="74"/>
        <end position="93"/>
    </location>
</feature>
<dbReference type="EMBL" id="JAMSHJ010000003">
    <property type="protein sequence ID" value="KAI5425608.1"/>
    <property type="molecule type" value="Genomic_DNA"/>
</dbReference>
<accession>A0A9D4XQH8</accession>
<comment type="caution">
    <text evidence="2">The sequence shown here is derived from an EMBL/GenBank/DDBJ whole genome shotgun (WGS) entry which is preliminary data.</text>
</comment>
<dbReference type="Gramene" id="Psat03G0142900-T1">
    <property type="protein sequence ID" value="KAI5425608.1"/>
    <property type="gene ID" value="KIW84_031429"/>
</dbReference>
<dbReference type="Proteomes" id="UP001058974">
    <property type="component" value="Chromosome 3"/>
</dbReference>
<name>A0A9D4XQH8_PEA</name>
<proteinExistence type="predicted"/>
<evidence type="ECO:0000256" key="1">
    <source>
        <dbReference type="SAM" id="Phobius"/>
    </source>
</evidence>
<organism evidence="2 3">
    <name type="scientific">Pisum sativum</name>
    <name type="common">Garden pea</name>
    <name type="synonym">Lathyrus oleraceus</name>
    <dbReference type="NCBI Taxonomy" id="3888"/>
    <lineage>
        <taxon>Eukaryota</taxon>
        <taxon>Viridiplantae</taxon>
        <taxon>Streptophyta</taxon>
        <taxon>Embryophyta</taxon>
        <taxon>Tracheophyta</taxon>
        <taxon>Spermatophyta</taxon>
        <taxon>Magnoliopsida</taxon>
        <taxon>eudicotyledons</taxon>
        <taxon>Gunneridae</taxon>
        <taxon>Pentapetalae</taxon>
        <taxon>rosids</taxon>
        <taxon>fabids</taxon>
        <taxon>Fabales</taxon>
        <taxon>Fabaceae</taxon>
        <taxon>Papilionoideae</taxon>
        <taxon>50 kb inversion clade</taxon>
        <taxon>NPAAA clade</taxon>
        <taxon>Hologalegina</taxon>
        <taxon>IRL clade</taxon>
        <taxon>Fabeae</taxon>
        <taxon>Lathyrus</taxon>
    </lineage>
</organism>
<keyword evidence="1" id="KW-1133">Transmembrane helix</keyword>
<evidence type="ECO:0000313" key="3">
    <source>
        <dbReference type="Proteomes" id="UP001058974"/>
    </source>
</evidence>
<protein>
    <submittedName>
        <fullName evidence="2">Uncharacterized protein</fullName>
    </submittedName>
</protein>
<keyword evidence="1" id="KW-0812">Transmembrane</keyword>
<keyword evidence="1" id="KW-0472">Membrane</keyword>